<dbReference type="GO" id="GO:0004843">
    <property type="term" value="F:cysteine-type deubiquitinase activity"/>
    <property type="evidence" value="ECO:0007669"/>
    <property type="project" value="UniProtKB-UniRule"/>
</dbReference>
<keyword evidence="2" id="KW-0788">Thiol protease</keyword>
<evidence type="ECO:0000256" key="2">
    <source>
        <dbReference type="RuleBase" id="RU366025"/>
    </source>
</evidence>
<accession>A0A8T1NYH1</accession>
<dbReference type="Proteomes" id="UP000811609">
    <property type="component" value="Chromosome 12"/>
</dbReference>
<dbReference type="CDD" id="cd02674">
    <property type="entry name" value="Peptidase_C19R"/>
    <property type="match status" value="1"/>
</dbReference>
<feature type="region of interest" description="Disordered" evidence="3">
    <location>
        <begin position="67"/>
        <end position="87"/>
    </location>
</feature>
<evidence type="ECO:0000259" key="4">
    <source>
        <dbReference type="PROSITE" id="PS50235"/>
    </source>
</evidence>
<dbReference type="EMBL" id="CM031820">
    <property type="protein sequence ID" value="KAG6633837.1"/>
    <property type="molecule type" value="Genomic_DNA"/>
</dbReference>
<feature type="domain" description="USP" evidence="4">
    <location>
        <begin position="324"/>
        <end position="922"/>
    </location>
</feature>
<comment type="function">
    <text evidence="2">Recognizes and hydrolyzes the peptide bond at the C-terminal Gly of ubiquitin. Involved in the processing of poly-ubiquitin precursors as well as that of ubiquitinated proteins.</text>
</comment>
<proteinExistence type="inferred from homology"/>
<dbReference type="Pfam" id="PF00443">
    <property type="entry name" value="UCH"/>
    <property type="match status" value="1"/>
</dbReference>
<feature type="region of interest" description="Disordered" evidence="3">
    <location>
        <begin position="1"/>
        <end position="21"/>
    </location>
</feature>
<dbReference type="PROSITE" id="PS00973">
    <property type="entry name" value="USP_2"/>
    <property type="match status" value="1"/>
</dbReference>
<gene>
    <name evidence="6" type="ORF">CIPAW_12G076100</name>
</gene>
<dbReference type="InterPro" id="IPR006615">
    <property type="entry name" value="Pept_C19_DUSP"/>
</dbReference>
<comment type="caution">
    <text evidence="6">The sequence shown here is derived from an EMBL/GenBank/DDBJ whole genome shotgun (WGS) entry which is preliminary data.</text>
</comment>
<comment type="similarity">
    <text evidence="1 2">Belongs to the peptidase C19 family.</text>
</comment>
<name>A0A8T1NYH1_CARIL</name>
<dbReference type="InterPro" id="IPR050185">
    <property type="entry name" value="Ub_carboxyl-term_hydrolase"/>
</dbReference>
<dbReference type="InterPro" id="IPR001394">
    <property type="entry name" value="Peptidase_C19_UCH"/>
</dbReference>
<dbReference type="PANTHER" id="PTHR21646">
    <property type="entry name" value="UBIQUITIN CARBOXYL-TERMINAL HYDROLASE"/>
    <property type="match status" value="1"/>
</dbReference>
<organism evidence="6 7">
    <name type="scientific">Carya illinoinensis</name>
    <name type="common">Pecan</name>
    <dbReference type="NCBI Taxonomy" id="32201"/>
    <lineage>
        <taxon>Eukaryota</taxon>
        <taxon>Viridiplantae</taxon>
        <taxon>Streptophyta</taxon>
        <taxon>Embryophyta</taxon>
        <taxon>Tracheophyta</taxon>
        <taxon>Spermatophyta</taxon>
        <taxon>Magnoliopsida</taxon>
        <taxon>eudicotyledons</taxon>
        <taxon>Gunneridae</taxon>
        <taxon>Pentapetalae</taxon>
        <taxon>rosids</taxon>
        <taxon>fabids</taxon>
        <taxon>Fagales</taxon>
        <taxon>Juglandaceae</taxon>
        <taxon>Carya</taxon>
    </lineage>
</organism>
<keyword evidence="2" id="KW-0645">Protease</keyword>
<dbReference type="PROSITE" id="PS50235">
    <property type="entry name" value="USP_3"/>
    <property type="match status" value="1"/>
</dbReference>
<sequence>MTIPDSGFMMENGASCLPHPPEEENRIVKDLMNISENNLKEGNIYYVISNRWFTSWQRYVGQGNVESTEKQLSGSRHSKVVPSKMADRPGPIDNSDIVLDINDHGSNDLEVRKSLHEGVDYVLVPQEVWEKLFDWYKGGPALPRKLILQEGVKHQQFNVEVYRLCLNLIDSRDNSQSVVRLSKKASIRELYDRVCALKGIAQGKACIWDYFNEQKHAPLNILNQTLEESHLQMDQHILLEVQVDEHYSSQFGMDSTGNELALVPLEPSRSSLTIAGGPTTSNGHSTGYGFNLNQGSALSTGFSDIDGRYDSYNSGRKGEHGGLAGLQNLGNTCFMNSAIQCLVHTPPLVEYFLQDYSEEINKENPLGMNGELAIAFGELLRKLWSSGRTTIAPRAFKGKLARFAPQFSGYNQHDSQELLAFLLDGLHEDLNRVKQKPYIETKDSDGRPDEEVADECWKYHKARNDSVIVDVCQGQYKSTLVCPVCGKISITFDPFMYLSLPLPSTVTRIMTVTMFYGDGSGLPMPYTVTLFKHGCCKDLTQALATACCLKGDESLLLAEVYEHRIHRYFENPLELLASIKDDEHIVAYRISKRGTGRTKLEIIHRLQEKCTSDNLKGGGRKLFGTPLVTYLGEDALNGAGISIAVSRMLSPLRRRYSSLTKAHSSVENGCVSEAMDEPLDSYNAQSVPGDQSINNTEVEETSSRDLSFQLFLTNGSGLSCKPIEKDSFIKSSQLVKVFLDWSDKERELYDSSYLKDLPEVHKTGFTVKKTRQEAVSLFSCLEAFLTEEPLGPDDMWYCPRCKEHRQATKKLDLWMLPDILVVHLKRFSYSRYLKNKLDAFVNFPIRNLDLSKYVKGKDGQSHVYELYAISNHYGGLGGGHYTAYGKLINENRWYHFDDSHVSPVSETDIRTSAAYLLFYQRVKSDPRHQVHRMKESAYWKNMELSALRYMSLRLAWTRLKVGAVAEHRLVGAGMVTLINTVYIVKILAGY</sequence>
<dbReference type="InterPro" id="IPR018200">
    <property type="entry name" value="USP_CS"/>
</dbReference>
<evidence type="ECO:0000313" key="7">
    <source>
        <dbReference type="Proteomes" id="UP000811609"/>
    </source>
</evidence>
<keyword evidence="2" id="KW-0378">Hydrolase</keyword>
<dbReference type="Pfam" id="PF06337">
    <property type="entry name" value="DUSP"/>
    <property type="match status" value="1"/>
</dbReference>
<dbReference type="PROSITE" id="PS51283">
    <property type="entry name" value="DUSP"/>
    <property type="match status" value="1"/>
</dbReference>
<dbReference type="GO" id="GO:0006508">
    <property type="term" value="P:proteolysis"/>
    <property type="evidence" value="ECO:0007669"/>
    <property type="project" value="UniProtKB-KW"/>
</dbReference>
<keyword evidence="7" id="KW-1185">Reference proteome</keyword>
<evidence type="ECO:0000256" key="3">
    <source>
        <dbReference type="SAM" id="MobiDB-lite"/>
    </source>
</evidence>
<evidence type="ECO:0000313" key="6">
    <source>
        <dbReference type="EMBL" id="KAG6633837.1"/>
    </source>
</evidence>
<dbReference type="InterPro" id="IPR028889">
    <property type="entry name" value="USP"/>
</dbReference>
<comment type="catalytic activity">
    <reaction evidence="2">
        <text>Thiol-dependent hydrolysis of ester, thioester, amide, peptide and isopeptide bonds formed by the C-terminal Gly of ubiquitin (a 76-residue protein attached to proteins as an intracellular targeting signal).</text>
        <dbReference type="EC" id="3.4.19.12"/>
    </reaction>
</comment>
<evidence type="ECO:0000259" key="5">
    <source>
        <dbReference type="PROSITE" id="PS51283"/>
    </source>
</evidence>
<dbReference type="EC" id="3.4.19.12" evidence="2"/>
<dbReference type="GO" id="GO:0016579">
    <property type="term" value="P:protein deubiquitination"/>
    <property type="evidence" value="ECO:0007669"/>
    <property type="project" value="InterPro"/>
</dbReference>
<feature type="domain" description="DUSP" evidence="5">
    <location>
        <begin position="19"/>
        <end position="147"/>
    </location>
</feature>
<keyword evidence="2" id="KW-0833">Ubl conjugation pathway</keyword>
<dbReference type="SMART" id="SM00695">
    <property type="entry name" value="DUSP"/>
    <property type="match status" value="1"/>
</dbReference>
<dbReference type="AlphaFoldDB" id="A0A8T1NYH1"/>
<reference evidence="6" key="1">
    <citation type="submission" date="2020-12" db="EMBL/GenBank/DDBJ databases">
        <title>WGS assembly of Carya illinoinensis cv. Pawnee.</title>
        <authorList>
            <person name="Platts A."/>
            <person name="Shu S."/>
            <person name="Wright S."/>
            <person name="Barry K."/>
            <person name="Edger P."/>
            <person name="Pires J.C."/>
            <person name="Schmutz J."/>
        </authorList>
    </citation>
    <scope>NUCLEOTIDE SEQUENCE</scope>
    <source>
        <tissue evidence="6">Leaf</tissue>
    </source>
</reference>
<dbReference type="PROSITE" id="PS00972">
    <property type="entry name" value="USP_1"/>
    <property type="match status" value="1"/>
</dbReference>
<dbReference type="PANTHER" id="PTHR21646:SF46">
    <property type="entry name" value="UBIQUITIN CARBOXYL-TERMINAL HYDROLASE"/>
    <property type="match status" value="1"/>
</dbReference>
<evidence type="ECO:0000256" key="1">
    <source>
        <dbReference type="ARBA" id="ARBA00009085"/>
    </source>
</evidence>
<protein>
    <recommendedName>
        <fullName evidence="2">Ubiquitin carboxyl-terminal hydrolase</fullName>
        <ecNumber evidence="2">3.4.19.12</ecNumber>
    </recommendedName>
</protein>